<dbReference type="InterPro" id="IPR012677">
    <property type="entry name" value="Nucleotide-bd_a/b_plait_sf"/>
</dbReference>
<feature type="region of interest" description="Disordered" evidence="3">
    <location>
        <begin position="1"/>
        <end position="26"/>
    </location>
</feature>
<dbReference type="InterPro" id="IPR035979">
    <property type="entry name" value="RBD_domain_sf"/>
</dbReference>
<evidence type="ECO:0000259" key="4">
    <source>
        <dbReference type="PROSITE" id="PS50102"/>
    </source>
</evidence>
<dbReference type="InterPro" id="IPR034265">
    <property type="entry name" value="MCM3AP_RRM"/>
</dbReference>
<organism evidence="5 6">
    <name type="scientific">Limulus polyphemus</name>
    <name type="common">Atlantic horseshoe crab</name>
    <dbReference type="NCBI Taxonomy" id="6850"/>
    <lineage>
        <taxon>Eukaryota</taxon>
        <taxon>Metazoa</taxon>
        <taxon>Ecdysozoa</taxon>
        <taxon>Arthropoda</taxon>
        <taxon>Chelicerata</taxon>
        <taxon>Merostomata</taxon>
        <taxon>Xiphosura</taxon>
        <taxon>Limulidae</taxon>
        <taxon>Limulus</taxon>
    </lineage>
</organism>
<dbReference type="SMART" id="SM00360">
    <property type="entry name" value="RRM"/>
    <property type="match status" value="1"/>
</dbReference>
<feature type="region of interest" description="Disordered" evidence="3">
    <location>
        <begin position="150"/>
        <end position="187"/>
    </location>
</feature>
<dbReference type="InterPro" id="IPR005062">
    <property type="entry name" value="SAC3/GANP/THP3_conserved"/>
</dbReference>
<evidence type="ECO:0000256" key="1">
    <source>
        <dbReference type="ARBA" id="ARBA00022884"/>
    </source>
</evidence>
<dbReference type="RefSeq" id="XP_022236380.1">
    <property type="nucleotide sequence ID" value="XM_022380672.1"/>
</dbReference>
<dbReference type="PANTHER" id="PTHR12436">
    <property type="entry name" value="80 KDA MCM3-ASSOCIATED PROTEIN"/>
    <property type="match status" value="1"/>
</dbReference>
<evidence type="ECO:0000313" key="5">
    <source>
        <dbReference type="Proteomes" id="UP000694941"/>
    </source>
</evidence>
<evidence type="ECO:0000256" key="2">
    <source>
        <dbReference type="PROSITE-ProRule" id="PRU00176"/>
    </source>
</evidence>
<dbReference type="PROSITE" id="PS50102">
    <property type="entry name" value="RRM"/>
    <property type="match status" value="1"/>
</dbReference>
<proteinExistence type="predicted"/>
<dbReference type="InterPro" id="IPR045107">
    <property type="entry name" value="SAC3/GANP/THP3"/>
</dbReference>
<keyword evidence="5" id="KW-1185">Reference proteome</keyword>
<keyword evidence="1 2" id="KW-0694">RNA-binding</keyword>
<evidence type="ECO:0000256" key="3">
    <source>
        <dbReference type="SAM" id="MobiDB-lite"/>
    </source>
</evidence>
<dbReference type="InterPro" id="IPR000504">
    <property type="entry name" value="RRM_dom"/>
</dbReference>
<feature type="domain" description="RRM" evidence="4">
    <location>
        <begin position="72"/>
        <end position="145"/>
    </location>
</feature>
<dbReference type="CDD" id="cd12443">
    <property type="entry name" value="RRM_MCM3A_like"/>
    <property type="match status" value="1"/>
</dbReference>
<protein>
    <submittedName>
        <fullName evidence="6">Germinal-center associated nuclear protein-like</fullName>
    </submittedName>
</protein>
<dbReference type="Proteomes" id="UP000694941">
    <property type="component" value="Unplaced"/>
</dbReference>
<dbReference type="SUPFAM" id="SSF54928">
    <property type="entry name" value="RNA-binding domain, RBD"/>
    <property type="match status" value="1"/>
</dbReference>
<dbReference type="GeneID" id="111083926"/>
<accession>A0ABM1RYC5</accession>
<feature type="non-terminal residue" evidence="6">
    <location>
        <position position="246"/>
    </location>
</feature>
<dbReference type="Gene3D" id="1.25.40.990">
    <property type="match status" value="1"/>
</dbReference>
<dbReference type="Gene3D" id="3.30.70.330">
    <property type="match status" value="1"/>
</dbReference>
<dbReference type="Pfam" id="PF00076">
    <property type="entry name" value="RRM_1"/>
    <property type="match status" value="1"/>
</dbReference>
<name>A0ABM1RYC5_LIMPO</name>
<sequence>MDQSAMVKEYSRSSADQEEPLSHELRPPKVLNMTMDYLLCNVMDRFALVQELKTPKREERRIASPEEIRNITSIICKGISEEINKKQILQEHFSKFGKVRRITCGPQKNYAVIYFYDHESAKAAREKGSLIKSGYPPLEIFWSAVQKRRNSSPRDSSSVSEELKAMEGSLQEPKLLERPKIKTHTQVKQQRAQKAVKRSSHTVREQEAGSVSSEALYNVSALMSSPAVSSQDKYKILDARDKMIRL</sequence>
<gene>
    <name evidence="6" type="primary">LOC111083926</name>
</gene>
<dbReference type="PANTHER" id="PTHR12436:SF3">
    <property type="entry name" value="GERMINAL-CENTER ASSOCIATED NUCLEAR PROTEIN"/>
    <property type="match status" value="1"/>
</dbReference>
<dbReference type="Pfam" id="PF03399">
    <property type="entry name" value="SAC3_GANP"/>
    <property type="match status" value="1"/>
</dbReference>
<reference evidence="6" key="1">
    <citation type="submission" date="2025-08" db="UniProtKB">
        <authorList>
            <consortium name="RefSeq"/>
        </authorList>
    </citation>
    <scope>IDENTIFICATION</scope>
    <source>
        <tissue evidence="6">Muscle</tissue>
    </source>
</reference>
<evidence type="ECO:0000313" key="6">
    <source>
        <dbReference type="RefSeq" id="XP_022236380.1"/>
    </source>
</evidence>